<evidence type="ECO:0000256" key="2">
    <source>
        <dbReference type="SAM" id="Phobius"/>
    </source>
</evidence>
<evidence type="ECO:0000256" key="1">
    <source>
        <dbReference type="SAM" id="MobiDB-lite"/>
    </source>
</evidence>
<dbReference type="InterPro" id="IPR058316">
    <property type="entry name" value="DUF8003"/>
</dbReference>
<dbReference type="EMBL" id="CM026431">
    <property type="protein sequence ID" value="KAG0559552.1"/>
    <property type="molecule type" value="Genomic_DNA"/>
</dbReference>
<feature type="domain" description="DUF8003" evidence="4">
    <location>
        <begin position="814"/>
        <end position="886"/>
    </location>
</feature>
<name>A0A8T0GRF5_CERPU</name>
<keyword evidence="2" id="KW-0812">Transmembrane</keyword>
<evidence type="ECO:0000313" key="6">
    <source>
        <dbReference type="Proteomes" id="UP000822688"/>
    </source>
</evidence>
<feature type="transmembrane region" description="Helical" evidence="2">
    <location>
        <begin position="892"/>
        <end position="917"/>
    </location>
</feature>
<proteinExistence type="predicted"/>
<feature type="signal peptide" evidence="3">
    <location>
        <begin position="1"/>
        <end position="29"/>
    </location>
</feature>
<dbReference type="SMART" id="SM01411">
    <property type="entry name" value="Ephrin_rec_like"/>
    <property type="match status" value="1"/>
</dbReference>
<dbReference type="Proteomes" id="UP000822688">
    <property type="component" value="Chromosome 10"/>
</dbReference>
<keyword evidence="2" id="KW-0472">Membrane</keyword>
<comment type="caution">
    <text evidence="5">The sequence shown here is derived from an EMBL/GenBank/DDBJ whole genome shotgun (WGS) entry which is preliminary data.</text>
</comment>
<evidence type="ECO:0000259" key="4">
    <source>
        <dbReference type="Pfam" id="PF26010"/>
    </source>
</evidence>
<dbReference type="Pfam" id="PF26010">
    <property type="entry name" value="DUF8003"/>
    <property type="match status" value="1"/>
</dbReference>
<sequence>MKVSNSRSPCAKFFLYAVVLVSLALSTSAHSESVILQPVEALSSSGDEGELSWGPPKPRCDASQPSFDVKCYAKRMNESLGCESDLGGVGSLDTLCRVRSSITLGQSSIIVGAGTLEIAHHVNVSCARPGCEIILLLKGNLTVGSDSSISGGTLTIQAANIRVEDRSSINSTALAGTPPPGTSGTPSNFEGAGGGHGGRGASCERNEGKDQGDVWGGDMYEWETLAEPWSHGSRGGTTVEEKFYLGGAGGGRIAISTGELLINGSIEADGGTVGDKGGGGSGGSIVIKAQTIEGKDGRISASGGTGRGGGGGGRVKLDYKQLEGVGIFYHGGDSLGCPQNAGAAGTLFDVMFQSLIVSNNNKKSKTDTVLLAFTVPPLWGSVVIKESARIGIPLQWSTIRVTGQVKLMSGSVLIFGLAESSSSELELMATDFVMENSTLLVYGALRLSAKMLSMTSSHIDIIASQEKLMVVTSTIEGSNLAYIQGSSAIRSNANLAIYGQGLLQLEGPGDTIMAQRLFVSLFYNVIVGSGAILRAPVEADSPIQEQITSMYCESHQCPTEVLRPSEDCTLNITSPFTLQICRVEDVDIHGEVSGSVVHIQRARNVTITREGILSASGLGCPEGLGVGNVTSGGAGGGGGHGGIGGKGILGDLKSEGGGSYGNSELPCELGSGGGNPGSGNSTSGGGLIVLGSMYHPVTVLDVYGVLAADGESSARVDFSTKLGGQVGGSGGGSGGSLLLFLQTMILANGSLLSTTGGRGGAVGGGGGAGGRVHFHWSDIPTGEDYVPIATVEGHISISGGDGNNDGLRGDNGNVSGKQCPRGLYGTYCVECPVGTYKNETGSAKELCRECPPLPGRAEHTYVRGGVSKPMCPYQCISDKYRMPHCYTVLEDLIYTLGGPYLFVLFLSCVMVVLALMLSVARMKLVGNDDFSRPAMTPRVGLHVEQSFPFLESLNEVLETTRVEESQCHIHRMYFMGSNSFNEPWHLPHSPPDQIVDFVYEDAFNRFVEEVNGLAAYQWWEGSVHSILTVLAYPFAWSWQQWRRREKLQRLQEFVHSEYDHACLRSCRSRALYEGLKVAAGPDLILAYIDVFLGGDEKRPDLPPKLMERVPMSIIFGGNGTYLSSYNLHSDNLLTSLLSQAVPATMWYRLVAGLNAQLRTVRKGALCTSLMPVISWLDTHANPWLFEQGVRIDLAWCQATASGYYQLGLLLNHADDIPQYFQPASMLSMPRSPGSGRLGSFGHLEEGMFRRPQSWHLSPSYSSLGSRRRIGGATLDTVSVRSLEDKHYPIFPLSFLLRNTRPVGQQASVGLAISLLILADLSLTLLMLLQFYSVGIEAVLLIVLFLPLASVLPSAAGLNALFSHGSRRSAGLARVYALWNVTSLVNVLVALVIGFLHYNMGLGLHTTSVHPKHMSSEEDTWWILPALLVLIKCVQARTIDLHVANLEIQDRSLYASDPIKFWEP</sequence>
<feature type="transmembrane region" description="Helical" evidence="2">
    <location>
        <begin position="1337"/>
        <end position="1362"/>
    </location>
</feature>
<keyword evidence="3" id="KW-0732">Signal</keyword>
<dbReference type="PANTHER" id="PTHR31513">
    <property type="entry name" value="EPHRIN TYPE-B RECEPTOR"/>
    <property type="match status" value="1"/>
</dbReference>
<gene>
    <name evidence="5" type="ORF">KC19_10G113900</name>
</gene>
<keyword evidence="6" id="KW-1185">Reference proteome</keyword>
<accession>A0A8T0GRF5</accession>
<evidence type="ECO:0000256" key="3">
    <source>
        <dbReference type="SAM" id="SignalP"/>
    </source>
</evidence>
<organism evidence="5 6">
    <name type="scientific">Ceratodon purpureus</name>
    <name type="common">Fire moss</name>
    <name type="synonym">Dicranum purpureum</name>
    <dbReference type="NCBI Taxonomy" id="3225"/>
    <lineage>
        <taxon>Eukaryota</taxon>
        <taxon>Viridiplantae</taxon>
        <taxon>Streptophyta</taxon>
        <taxon>Embryophyta</taxon>
        <taxon>Bryophyta</taxon>
        <taxon>Bryophytina</taxon>
        <taxon>Bryopsida</taxon>
        <taxon>Dicranidae</taxon>
        <taxon>Pseudoditrichales</taxon>
        <taxon>Ditrichaceae</taxon>
        <taxon>Ceratodon</taxon>
    </lineage>
</organism>
<evidence type="ECO:0000313" key="5">
    <source>
        <dbReference type="EMBL" id="KAG0559552.1"/>
    </source>
</evidence>
<keyword evidence="2" id="KW-1133">Transmembrane helix</keyword>
<feature type="chain" id="PRO_5035893782" description="DUF8003 domain-containing protein" evidence="3">
    <location>
        <begin position="30"/>
        <end position="1463"/>
    </location>
</feature>
<feature type="transmembrane region" description="Helical" evidence="2">
    <location>
        <begin position="1374"/>
        <end position="1399"/>
    </location>
</feature>
<reference evidence="5" key="1">
    <citation type="submission" date="2020-06" db="EMBL/GenBank/DDBJ databases">
        <title>WGS assembly of Ceratodon purpureus strain R40.</title>
        <authorList>
            <person name="Carey S.B."/>
            <person name="Jenkins J."/>
            <person name="Shu S."/>
            <person name="Lovell J.T."/>
            <person name="Sreedasyam A."/>
            <person name="Maumus F."/>
            <person name="Tiley G.P."/>
            <person name="Fernandez-Pozo N."/>
            <person name="Barry K."/>
            <person name="Chen C."/>
            <person name="Wang M."/>
            <person name="Lipzen A."/>
            <person name="Daum C."/>
            <person name="Saski C.A."/>
            <person name="Payton A.C."/>
            <person name="Mcbreen J.C."/>
            <person name="Conrad R.E."/>
            <person name="Kollar L.M."/>
            <person name="Olsson S."/>
            <person name="Huttunen S."/>
            <person name="Landis J.B."/>
            <person name="Wickett N.J."/>
            <person name="Johnson M.G."/>
            <person name="Rensing S.A."/>
            <person name="Grimwood J."/>
            <person name="Schmutz J."/>
            <person name="Mcdaniel S.F."/>
        </authorList>
    </citation>
    <scope>NUCLEOTIDE SEQUENCE</scope>
    <source>
        <strain evidence="5">R40</strain>
    </source>
</reference>
<feature type="transmembrane region" description="Helical" evidence="2">
    <location>
        <begin position="1306"/>
        <end position="1331"/>
    </location>
</feature>
<feature type="compositionally biased region" description="Basic and acidic residues" evidence="1">
    <location>
        <begin position="202"/>
        <end position="212"/>
    </location>
</feature>
<dbReference type="PANTHER" id="PTHR31513:SF2">
    <property type="entry name" value="MRAZ"/>
    <property type="match status" value="1"/>
</dbReference>
<feature type="compositionally biased region" description="Gly residues" evidence="1">
    <location>
        <begin position="191"/>
        <end position="200"/>
    </location>
</feature>
<protein>
    <recommendedName>
        <fullName evidence="4">DUF8003 domain-containing protein</fullName>
    </recommendedName>
</protein>
<feature type="region of interest" description="Disordered" evidence="1">
    <location>
        <begin position="171"/>
        <end position="216"/>
    </location>
</feature>